<dbReference type="KEGG" id="bmur:ABE28_023655"/>
<feature type="transmembrane region" description="Helical" evidence="1">
    <location>
        <begin position="9"/>
        <end position="28"/>
    </location>
</feature>
<dbReference type="STRING" id="264697.ABE28_023655"/>
<dbReference type="Gene3D" id="3.10.450.310">
    <property type="match status" value="1"/>
</dbReference>
<dbReference type="EMBL" id="CP017080">
    <property type="protein sequence ID" value="AOH57354.1"/>
    <property type="molecule type" value="Genomic_DNA"/>
</dbReference>
<evidence type="ECO:0000313" key="4">
    <source>
        <dbReference type="Proteomes" id="UP000077926"/>
    </source>
</evidence>
<reference evidence="3 4" key="1">
    <citation type="submission" date="2016-08" db="EMBL/GenBank/DDBJ databases">
        <title>Complete genome sequence of Bacillus muralis G25-68, a strain with toxicity to nematodes.</title>
        <authorList>
            <person name="Zheng Z."/>
        </authorList>
    </citation>
    <scope>NUCLEOTIDE SEQUENCE [LARGE SCALE GENOMIC DNA]</scope>
    <source>
        <strain evidence="3 4">G25-68</strain>
    </source>
</reference>
<evidence type="ECO:0000256" key="1">
    <source>
        <dbReference type="SAM" id="Phobius"/>
    </source>
</evidence>
<dbReference type="Pfam" id="PF07435">
    <property type="entry name" value="YycH"/>
    <property type="match status" value="1"/>
</dbReference>
<dbReference type="CDD" id="cd15787">
    <property type="entry name" value="YycH_N"/>
    <property type="match status" value="1"/>
</dbReference>
<keyword evidence="1" id="KW-0812">Transmembrane</keyword>
<dbReference type="Gene3D" id="3.30.310.160">
    <property type="entry name" value="YycH protein, domain 2"/>
    <property type="match status" value="1"/>
</dbReference>
<feature type="domain" description="Regulatory protein YycH" evidence="2">
    <location>
        <begin position="4"/>
        <end position="434"/>
    </location>
</feature>
<keyword evidence="1" id="KW-0472">Membrane</keyword>
<evidence type="ECO:0000259" key="2">
    <source>
        <dbReference type="Pfam" id="PF07435"/>
    </source>
</evidence>
<evidence type="ECO:0000313" key="3">
    <source>
        <dbReference type="EMBL" id="AOH57354.1"/>
    </source>
</evidence>
<dbReference type="Proteomes" id="UP000077926">
    <property type="component" value="Chromosome"/>
</dbReference>
<name>A0A1B3XVV8_9BACI</name>
<accession>A0A1B3XVV8</accession>
<gene>
    <name evidence="3" type="ORF">ABE28_023655</name>
</gene>
<dbReference type="InterPro" id="IPR042274">
    <property type="entry name" value="YycH/YycI_2"/>
</dbReference>
<dbReference type="OrthoDB" id="2382185at2"/>
<keyword evidence="4" id="KW-1185">Reference proteome</keyword>
<proteinExistence type="predicted"/>
<dbReference type="InterPro" id="IPR009996">
    <property type="entry name" value="YycH"/>
</dbReference>
<protein>
    <recommendedName>
        <fullName evidence="2">Regulatory protein YycH domain-containing protein</fullName>
    </recommendedName>
</protein>
<dbReference type="RefSeq" id="WP_064466971.1">
    <property type="nucleotide sequence ID" value="NZ_CP017080.1"/>
</dbReference>
<dbReference type="AlphaFoldDB" id="A0A1B3XVV8"/>
<keyword evidence="1" id="KW-1133">Transmembrane helix</keyword>
<sequence length="445" mass="51525">MNLERAKSIILTILVGTSIFLTWSIWTYEPEYDQLSQSSDYIKIKSDVEIVSDVIKPVSILFHGNGQHFQTSDPIEIGRMEKEYSQWSFSGIREISVKRLQRKFDDFVHEDGSVEIQFSDDVPISIYKTLLNITDKEVPSFSFDRIIIKQREIGENDSAVYFVSYGQEKIYQGMVDSNKVEDFMDKFYTGSYNEHPEYTAEVINSKKTLFVPENPVEIKSFQYYIDNLDIGKLKNALFNFPKYVRQESVSVGDEYTDGTRLMTINKENYLISYINPGQKDKSFGSSSDLLQKSIDFINDHAGWEDNNYRYAYMSESEQRVVFRLFVNGYPAFNEYGMTEIEQIWGKEEIYSYERPYFSLASVLPSEGALKTLASGREVLDQLKSKDNIDFKKVEDISIGYRLDKSLDSKLVTLVTLEPTWYYRIGNKWFIVPFEGDTGGDQSGLE</sequence>
<organism evidence="3 4">
    <name type="scientific">Peribacillus muralis</name>
    <dbReference type="NCBI Taxonomy" id="264697"/>
    <lineage>
        <taxon>Bacteria</taxon>
        <taxon>Bacillati</taxon>
        <taxon>Bacillota</taxon>
        <taxon>Bacilli</taxon>
        <taxon>Bacillales</taxon>
        <taxon>Bacillaceae</taxon>
        <taxon>Peribacillus</taxon>
    </lineage>
</organism>